<accession>A0A6J7EII4</accession>
<dbReference type="EMBL" id="CAFBLQ010000177">
    <property type="protein sequence ID" value="CAB4881165.1"/>
    <property type="molecule type" value="Genomic_DNA"/>
</dbReference>
<sequence length="262" mass="27490">MNERPTASVGGRGDIVVAWARRIGNGRTIVEARYRPAGGSWGPLERLGWGTSRAQLTSAVMQNGRAYVAWQRKTINDGTGTSASTWVAVRPSGARSFRDATRLEAIHTGVSYVGLRPMLAVASGHALIAWTGLDGAVWRVRVATAETNGSFGAPQSVSDTGVSSQLGGLSLLADGRSAVSWAALDGEYVPERVFAAMRLPGVPTFLPGEEVSTSTRSLPLVALSPTTGEPTVTWTEHLGAAVSGAAQLDVRLRASTRSLPNP</sequence>
<organism evidence="1">
    <name type="scientific">freshwater metagenome</name>
    <dbReference type="NCBI Taxonomy" id="449393"/>
    <lineage>
        <taxon>unclassified sequences</taxon>
        <taxon>metagenomes</taxon>
        <taxon>ecological metagenomes</taxon>
    </lineage>
</organism>
<proteinExistence type="predicted"/>
<protein>
    <submittedName>
        <fullName evidence="1">Unannotated protein</fullName>
    </submittedName>
</protein>
<name>A0A6J7EII4_9ZZZZ</name>
<dbReference type="AlphaFoldDB" id="A0A6J7EII4"/>
<gene>
    <name evidence="1" type="ORF">UFOPK3423_01362</name>
</gene>
<reference evidence="1" key="1">
    <citation type="submission" date="2020-05" db="EMBL/GenBank/DDBJ databases">
        <authorList>
            <person name="Chiriac C."/>
            <person name="Salcher M."/>
            <person name="Ghai R."/>
            <person name="Kavagutti S V."/>
        </authorList>
    </citation>
    <scope>NUCLEOTIDE SEQUENCE</scope>
</reference>
<evidence type="ECO:0000313" key="1">
    <source>
        <dbReference type="EMBL" id="CAB4881165.1"/>
    </source>
</evidence>